<protein>
    <submittedName>
        <fullName evidence="1">Uncharacterized protein</fullName>
    </submittedName>
</protein>
<evidence type="ECO:0000313" key="2">
    <source>
        <dbReference type="Proteomes" id="UP000522333"/>
    </source>
</evidence>
<accession>A0A848CEP8</accession>
<name>A0A848CEP8_9BACT</name>
<sequence length="201" mass="21356">MPACPSAPCFSPEATGSVPLLRDLLSDADVTRLHTLRPAPPVPGLYAALCRRVPWPDVSRALPCNALPDLPGTTAQAPFASLPDLPAGSLEGLRLGYVLFSLPWPDAVSLLRACALAARQLWLADFILAERNLGLPAALLRRLLPGFLPWGPATPARIWLRRGGLEGCLRDAGLAAAQRRTLLAGAAALIRVAPVRLPDTF</sequence>
<gene>
    <name evidence="1" type="ORF">HF854_09730</name>
</gene>
<reference evidence="1 2" key="1">
    <citation type="submission" date="2020-04" db="EMBL/GenBank/DDBJ databases">
        <authorList>
            <person name="Hitch T.C.A."/>
            <person name="Wylensek D."/>
            <person name="Clavel T."/>
        </authorList>
    </citation>
    <scope>NUCLEOTIDE SEQUENCE [LARGE SCALE GENOMIC DNA]</scope>
    <source>
        <strain evidence="1 2">PG-251-APC-1</strain>
    </source>
</reference>
<organism evidence="1 2">
    <name type="scientific">Desulfovibrio piger</name>
    <dbReference type="NCBI Taxonomy" id="901"/>
    <lineage>
        <taxon>Bacteria</taxon>
        <taxon>Pseudomonadati</taxon>
        <taxon>Thermodesulfobacteriota</taxon>
        <taxon>Desulfovibrionia</taxon>
        <taxon>Desulfovibrionales</taxon>
        <taxon>Desulfovibrionaceae</taxon>
        <taxon>Desulfovibrio</taxon>
    </lineage>
</organism>
<dbReference type="RefSeq" id="WP_168936103.1">
    <property type="nucleotide sequence ID" value="NZ_JABAFY010000041.1"/>
</dbReference>
<comment type="caution">
    <text evidence="1">The sequence shown here is derived from an EMBL/GenBank/DDBJ whole genome shotgun (WGS) entry which is preliminary data.</text>
</comment>
<dbReference type="Proteomes" id="UP000522333">
    <property type="component" value="Unassembled WGS sequence"/>
</dbReference>
<dbReference type="AlphaFoldDB" id="A0A848CEP8"/>
<evidence type="ECO:0000313" key="1">
    <source>
        <dbReference type="EMBL" id="NME52788.1"/>
    </source>
</evidence>
<dbReference type="EMBL" id="JABAFY010000041">
    <property type="protein sequence ID" value="NME52788.1"/>
    <property type="molecule type" value="Genomic_DNA"/>
</dbReference>
<proteinExistence type="predicted"/>